<reference evidence="1" key="1">
    <citation type="journal article" date="2021" name="J Fungi (Basel)">
        <title>Virulence traits and population genomics of the black yeast Aureobasidium melanogenum.</title>
        <authorList>
            <person name="Cernosa A."/>
            <person name="Sun X."/>
            <person name="Gostincar C."/>
            <person name="Fang C."/>
            <person name="Gunde-Cimerman N."/>
            <person name="Song Z."/>
        </authorList>
    </citation>
    <scope>NUCLEOTIDE SEQUENCE</scope>
    <source>
        <strain evidence="1">EXF-9911</strain>
    </source>
</reference>
<accession>A0A9P8E6X9</accession>
<evidence type="ECO:0000313" key="1">
    <source>
        <dbReference type="EMBL" id="KAG9682444.1"/>
    </source>
</evidence>
<gene>
    <name evidence="1" type="ORF">KCU76_g13797</name>
</gene>
<sequence length="1025" mass="114391">MRDGDFILYHADRRAFRNKGQPSSGLPNDDAKAVDDFFATAIEKLLSILKDNQLTRLIPNSVLSLAKSIVARLDPSSQQQQAAPYFLCTRWLFASYLSSLITSPESHGLLLSHHISSTVRQRILHELAHRTRQVMEGVAYSWKQTSPILPHLIEKIETIVDLFRLGPLESESVPDTRNLGSNIPGSSSRYNRQIMLCASEVVNAIHSLYPENSHDLCSGLHILGGSTLRSSASSVSGLSLFQTMSPSEPASPRNGRCDVVPEVGTPTGFSVPSAAPMGRSQDHASVSAGDSFSHRLREACIELAVSTGGHSDIGRCDLFSEQWTCLETCFNHGTTSWIDYASHEVDYDRLKMDFFPEQLIDSETFVFLSTGIVTLLDGFSSAATLNDVTTPKDDHSVHSSLLNKFESARANCYHQGDFAQAHLFFRLAKTTTSLSPGLTSQIIQAVAEEFHHSIDICRLKIQKGEAQIERINDRINSQQAEIRSLSYINDRLREKMWYTADIQRAGHYEELRKVVTALRVMASTNRPRTDKKKPLLRHLSASKSLNQNVQLKAEAATLELLSAPAERGGTNKLSDIQIDMSMHWMQARGVERVCRAEERIHRFCSELTRCIDHFVGQSIVDNPILWSSPLFENQKTVSDQFYGRIGTPSSEPGALTKLRSMYDNNVSGSYEKSQASFLDELKQNLTSLLLSDFHDLFRSGSETDKAMRKMLKLRLPCGVLLSDATEYKSDASQSSFDFDQVFRMLLRRFELQASPYVKLDILLELQSMLKAYRVDRGLEDVNYASQSNANLFVQHRPGLRIDPSSAPRTSLGHDSTILSFRQLFQDPQLRPKTLFRDLQYIASLVPLNILDSTPRGRAFWNATIAALDVKEEICQSMIETAGQIIQHHTFNRGHSRVTSAAQAKRDAAAFSPPIPQPSDPSVTDLSMSDAAMLLQLTAKEGIPAAQRELATLYLTNPDLLGICLPPFSKVKDVFKDVDKDREAASERYDPVAMAVARHWMELSAKGGDEHGVGVLRVKDEFDRIP</sequence>
<dbReference type="OrthoDB" id="3548913at2759"/>
<dbReference type="PANTHER" id="PTHR42064">
    <property type="entry name" value="YALI0F28677P"/>
    <property type="match status" value="1"/>
</dbReference>
<dbReference type="AlphaFoldDB" id="A0A9P8E6X9"/>
<protein>
    <submittedName>
        <fullName evidence="1">Uncharacterized protein</fullName>
    </submittedName>
</protein>
<dbReference type="PANTHER" id="PTHR42064:SF1">
    <property type="entry name" value="YALI0F28677P"/>
    <property type="match status" value="1"/>
</dbReference>
<proteinExistence type="predicted"/>
<name>A0A9P8E6X9_AURME</name>
<comment type="caution">
    <text evidence="1">The sequence shown here is derived from an EMBL/GenBank/DDBJ whole genome shotgun (WGS) entry which is preliminary data.</text>
</comment>
<dbReference type="Proteomes" id="UP000779574">
    <property type="component" value="Unassembled WGS sequence"/>
</dbReference>
<feature type="non-terminal residue" evidence="1">
    <location>
        <position position="1"/>
    </location>
</feature>
<reference evidence="1" key="2">
    <citation type="submission" date="2021-08" db="EMBL/GenBank/DDBJ databases">
        <authorList>
            <person name="Gostincar C."/>
            <person name="Sun X."/>
            <person name="Song Z."/>
            <person name="Gunde-Cimerman N."/>
        </authorList>
    </citation>
    <scope>NUCLEOTIDE SEQUENCE</scope>
    <source>
        <strain evidence="1">EXF-9911</strain>
    </source>
</reference>
<evidence type="ECO:0000313" key="2">
    <source>
        <dbReference type="Proteomes" id="UP000779574"/>
    </source>
</evidence>
<organism evidence="1 2">
    <name type="scientific">Aureobasidium melanogenum</name>
    <name type="common">Aureobasidium pullulans var. melanogenum</name>
    <dbReference type="NCBI Taxonomy" id="46634"/>
    <lineage>
        <taxon>Eukaryota</taxon>
        <taxon>Fungi</taxon>
        <taxon>Dikarya</taxon>
        <taxon>Ascomycota</taxon>
        <taxon>Pezizomycotina</taxon>
        <taxon>Dothideomycetes</taxon>
        <taxon>Dothideomycetidae</taxon>
        <taxon>Dothideales</taxon>
        <taxon>Saccotheciaceae</taxon>
        <taxon>Aureobasidium</taxon>
    </lineage>
</organism>
<dbReference type="EMBL" id="JAHFXF010000791">
    <property type="protein sequence ID" value="KAG9682444.1"/>
    <property type="molecule type" value="Genomic_DNA"/>
</dbReference>